<proteinExistence type="predicted"/>
<dbReference type="PROSITE" id="PS51063">
    <property type="entry name" value="HTH_CRP_2"/>
    <property type="match status" value="1"/>
</dbReference>
<evidence type="ECO:0000313" key="7">
    <source>
        <dbReference type="Proteomes" id="UP000036406"/>
    </source>
</evidence>
<dbReference type="Pfam" id="PF13545">
    <property type="entry name" value="HTH_Crp_2"/>
    <property type="match status" value="1"/>
</dbReference>
<dbReference type="InterPro" id="IPR014710">
    <property type="entry name" value="RmlC-like_jellyroll"/>
</dbReference>
<evidence type="ECO:0000259" key="5">
    <source>
        <dbReference type="PROSITE" id="PS51063"/>
    </source>
</evidence>
<gene>
    <name evidence="6" type="ORF">ABA45_14855</name>
</gene>
<feature type="domain" description="HTH crp-type" evidence="5">
    <location>
        <begin position="178"/>
        <end position="248"/>
    </location>
</feature>
<dbReference type="GO" id="GO:0005829">
    <property type="term" value="C:cytosol"/>
    <property type="evidence" value="ECO:0007669"/>
    <property type="project" value="TreeGrafter"/>
</dbReference>
<accession>A0A0H4I707</accession>
<feature type="domain" description="Cyclic nucleotide-binding" evidence="4">
    <location>
        <begin position="43"/>
        <end position="164"/>
    </location>
</feature>
<dbReference type="Proteomes" id="UP000036406">
    <property type="component" value="Chromosome"/>
</dbReference>
<dbReference type="Gene3D" id="1.10.10.10">
    <property type="entry name" value="Winged helix-like DNA-binding domain superfamily/Winged helix DNA-binding domain"/>
    <property type="match status" value="1"/>
</dbReference>
<dbReference type="InterPro" id="IPR012318">
    <property type="entry name" value="HTH_CRP"/>
</dbReference>
<keyword evidence="3" id="KW-0804">Transcription</keyword>
<dbReference type="SUPFAM" id="SSF51206">
    <property type="entry name" value="cAMP-binding domain-like"/>
    <property type="match status" value="1"/>
</dbReference>
<evidence type="ECO:0000313" key="6">
    <source>
        <dbReference type="EMBL" id="AKO53538.1"/>
    </source>
</evidence>
<dbReference type="GO" id="GO:0003700">
    <property type="term" value="F:DNA-binding transcription factor activity"/>
    <property type="evidence" value="ECO:0007669"/>
    <property type="project" value="TreeGrafter"/>
</dbReference>
<evidence type="ECO:0000256" key="3">
    <source>
        <dbReference type="ARBA" id="ARBA00023163"/>
    </source>
</evidence>
<dbReference type="SUPFAM" id="SSF46785">
    <property type="entry name" value="Winged helix' DNA-binding domain"/>
    <property type="match status" value="1"/>
</dbReference>
<dbReference type="InterPro" id="IPR018490">
    <property type="entry name" value="cNMP-bd_dom_sf"/>
</dbReference>
<dbReference type="AlphaFoldDB" id="A0A0H4I707"/>
<dbReference type="PROSITE" id="PS50042">
    <property type="entry name" value="CNMP_BINDING_3"/>
    <property type="match status" value="1"/>
</dbReference>
<dbReference type="GO" id="GO:0003677">
    <property type="term" value="F:DNA binding"/>
    <property type="evidence" value="ECO:0007669"/>
    <property type="project" value="UniProtKB-KW"/>
</dbReference>
<evidence type="ECO:0000256" key="2">
    <source>
        <dbReference type="ARBA" id="ARBA00023125"/>
    </source>
</evidence>
<dbReference type="CDD" id="cd00038">
    <property type="entry name" value="CAP_ED"/>
    <property type="match status" value="1"/>
</dbReference>
<evidence type="ECO:0000259" key="4">
    <source>
        <dbReference type="PROSITE" id="PS50042"/>
    </source>
</evidence>
<dbReference type="SMART" id="SM00100">
    <property type="entry name" value="cNMP"/>
    <property type="match status" value="1"/>
</dbReference>
<dbReference type="PANTHER" id="PTHR24567:SF26">
    <property type="entry name" value="REGULATORY PROTEIN YEIL"/>
    <property type="match status" value="1"/>
</dbReference>
<dbReference type="InterPro" id="IPR050397">
    <property type="entry name" value="Env_Response_Regulators"/>
</dbReference>
<organism evidence="6 7">
    <name type="scientific">Marinobacter psychrophilus</name>
    <dbReference type="NCBI Taxonomy" id="330734"/>
    <lineage>
        <taxon>Bacteria</taxon>
        <taxon>Pseudomonadati</taxon>
        <taxon>Pseudomonadota</taxon>
        <taxon>Gammaproteobacteria</taxon>
        <taxon>Pseudomonadales</taxon>
        <taxon>Marinobacteraceae</taxon>
        <taxon>Marinobacter</taxon>
    </lineage>
</organism>
<keyword evidence="1" id="KW-0805">Transcription regulation</keyword>
<dbReference type="KEGG" id="mpq:ABA45_14855"/>
<evidence type="ECO:0000256" key="1">
    <source>
        <dbReference type="ARBA" id="ARBA00023015"/>
    </source>
</evidence>
<dbReference type="InterPro" id="IPR000595">
    <property type="entry name" value="cNMP-bd_dom"/>
</dbReference>
<name>A0A0H4I707_9GAMM</name>
<dbReference type="STRING" id="330734.ABA45_14855"/>
<dbReference type="PANTHER" id="PTHR24567">
    <property type="entry name" value="CRP FAMILY TRANSCRIPTIONAL REGULATORY PROTEIN"/>
    <property type="match status" value="1"/>
</dbReference>
<dbReference type="InterPro" id="IPR036388">
    <property type="entry name" value="WH-like_DNA-bd_sf"/>
</dbReference>
<protein>
    <submittedName>
        <fullName evidence="6">Crp/Fnr family transcriptional regulator</fullName>
    </submittedName>
</protein>
<keyword evidence="7" id="KW-1185">Reference proteome</keyword>
<dbReference type="RefSeq" id="WP_048387378.1">
    <property type="nucleotide sequence ID" value="NZ_CP011494.1"/>
</dbReference>
<dbReference type="SMART" id="SM00419">
    <property type="entry name" value="HTH_CRP"/>
    <property type="match status" value="1"/>
</dbReference>
<reference evidence="6 7" key="1">
    <citation type="submission" date="2015-05" db="EMBL/GenBank/DDBJ databases">
        <title>Complete genome of Marinobacter psychrophilus strain 20041T isolated from sea-ice of the Canadian Basin.</title>
        <authorList>
            <person name="Song L."/>
            <person name="Ren L."/>
            <person name="Yu Y."/>
            <person name="Wang X."/>
        </authorList>
    </citation>
    <scope>NUCLEOTIDE SEQUENCE [LARGE SCALE GENOMIC DNA]</scope>
    <source>
        <strain evidence="6 7">20041</strain>
    </source>
</reference>
<dbReference type="Pfam" id="PF00027">
    <property type="entry name" value="cNMP_binding"/>
    <property type="match status" value="1"/>
</dbReference>
<dbReference type="Gene3D" id="2.60.120.10">
    <property type="entry name" value="Jelly Rolls"/>
    <property type="match status" value="1"/>
</dbReference>
<dbReference type="EMBL" id="CP011494">
    <property type="protein sequence ID" value="AKO53538.1"/>
    <property type="molecule type" value="Genomic_DNA"/>
</dbReference>
<keyword evidence="2" id="KW-0238">DNA-binding</keyword>
<dbReference type="InterPro" id="IPR036390">
    <property type="entry name" value="WH_DNA-bd_sf"/>
</dbReference>
<dbReference type="PATRIC" id="fig|330734.3.peg.3131"/>
<sequence length="255" mass="29026">MALIQAADTRTYNTSTDYAKPVLAAVKPREHEDSLALLRSHAMFSALEEDDLQELLHHARRLRLGHHQLLYRQDMPAHHFFFVLSGRLRLYRLDASGVDRTLDSIAPGDCIAEVMIYADPARYACFAEALKTSEVLMIPVKAYQDLLDTNHRYTQAALRHYAMRAVTRFHDLEIMTVQSARDRLIRYLVDLLPEGSEQGGEVELPLPKCLVASRLAMQPETFSRILADLKSNGLVRVNRSRVFISDPSKLIRISQ</sequence>